<sequence>MRVAARAAQAPPVLPGRGSRGLPSPPWSSPAVSTGQPRGPVKSPPGVRGGQLRWFQYQRPKSYCPGGSGSVGSADPPLTPPQGYSGTDLVVRLSPMEEQKNKHQVTETRTEK</sequence>
<evidence type="ECO:0000313" key="2">
    <source>
        <dbReference type="EMBL" id="KAJ1167494.1"/>
    </source>
</evidence>
<accession>A0AAV7STN5</accession>
<dbReference type="Proteomes" id="UP001066276">
    <property type="component" value="Chromosome 4_2"/>
</dbReference>
<proteinExistence type="predicted"/>
<dbReference type="AlphaFoldDB" id="A0AAV7STN5"/>
<comment type="caution">
    <text evidence="2">The sequence shown here is derived from an EMBL/GenBank/DDBJ whole genome shotgun (WGS) entry which is preliminary data.</text>
</comment>
<reference evidence="2" key="1">
    <citation type="journal article" date="2022" name="bioRxiv">
        <title>Sequencing and chromosome-scale assembly of the giantPleurodeles waltlgenome.</title>
        <authorList>
            <person name="Brown T."/>
            <person name="Elewa A."/>
            <person name="Iarovenko S."/>
            <person name="Subramanian E."/>
            <person name="Araus A.J."/>
            <person name="Petzold A."/>
            <person name="Susuki M."/>
            <person name="Suzuki K.-i.T."/>
            <person name="Hayashi T."/>
            <person name="Toyoda A."/>
            <person name="Oliveira C."/>
            <person name="Osipova E."/>
            <person name="Leigh N.D."/>
            <person name="Simon A."/>
            <person name="Yun M.H."/>
        </authorList>
    </citation>
    <scope>NUCLEOTIDE SEQUENCE</scope>
    <source>
        <strain evidence="2">20211129_DDA</strain>
        <tissue evidence="2">Liver</tissue>
    </source>
</reference>
<organism evidence="2 3">
    <name type="scientific">Pleurodeles waltl</name>
    <name type="common">Iberian ribbed newt</name>
    <dbReference type="NCBI Taxonomy" id="8319"/>
    <lineage>
        <taxon>Eukaryota</taxon>
        <taxon>Metazoa</taxon>
        <taxon>Chordata</taxon>
        <taxon>Craniata</taxon>
        <taxon>Vertebrata</taxon>
        <taxon>Euteleostomi</taxon>
        <taxon>Amphibia</taxon>
        <taxon>Batrachia</taxon>
        <taxon>Caudata</taxon>
        <taxon>Salamandroidea</taxon>
        <taxon>Salamandridae</taxon>
        <taxon>Pleurodelinae</taxon>
        <taxon>Pleurodeles</taxon>
    </lineage>
</organism>
<keyword evidence="3" id="KW-1185">Reference proteome</keyword>
<protein>
    <submittedName>
        <fullName evidence="2">Uncharacterized protein</fullName>
    </submittedName>
</protein>
<name>A0AAV7STN5_PLEWA</name>
<feature type="compositionally biased region" description="Low complexity" evidence="1">
    <location>
        <begin position="1"/>
        <end position="22"/>
    </location>
</feature>
<gene>
    <name evidence="2" type="ORF">NDU88_007885</name>
</gene>
<evidence type="ECO:0000256" key="1">
    <source>
        <dbReference type="SAM" id="MobiDB-lite"/>
    </source>
</evidence>
<evidence type="ECO:0000313" key="3">
    <source>
        <dbReference type="Proteomes" id="UP001066276"/>
    </source>
</evidence>
<feature type="region of interest" description="Disordered" evidence="1">
    <location>
        <begin position="1"/>
        <end position="86"/>
    </location>
</feature>
<dbReference type="EMBL" id="JANPWB010000008">
    <property type="protein sequence ID" value="KAJ1167494.1"/>
    <property type="molecule type" value="Genomic_DNA"/>
</dbReference>